<evidence type="ECO:0000256" key="1">
    <source>
        <dbReference type="SAM" id="MobiDB-lite"/>
    </source>
</evidence>
<dbReference type="Pfam" id="PF04972">
    <property type="entry name" value="BON"/>
    <property type="match status" value="1"/>
</dbReference>
<reference evidence="4 5" key="1">
    <citation type="journal article" date="2014" name="Genome Announc.">
        <title>Genome Sequence and Methylome of Soil Bacterium Gemmatirosa kalamazoonensis KBS708T, a Member of the Rarely Cultivated Gemmatimonadetes Phylum.</title>
        <authorList>
            <person name="Debruyn J.M."/>
            <person name="Radosevich M."/>
            <person name="Wommack K.E."/>
            <person name="Polson S.W."/>
            <person name="Hauser L.J."/>
            <person name="Fawaz M.N."/>
            <person name="Korlach J."/>
            <person name="Tsai Y.C."/>
        </authorList>
    </citation>
    <scope>NUCLEOTIDE SEQUENCE [LARGE SCALE GENOMIC DNA]</scope>
    <source>
        <strain evidence="4 5">KBS708</strain>
    </source>
</reference>
<dbReference type="Gene3D" id="3.30.1340.30">
    <property type="match status" value="1"/>
</dbReference>
<accession>W0RM67</accession>
<sequence length="300" mass="32892">MASRYRALRRRRRHEDSSNVGLFVAVGALAGIAAGVLLAQRYGGLSALSEKVSRGVRDRIGERFGERFADRFGDGERREREAAGFRDRGIEGQDYDDEPLDDEYADEGEELEERVLEAFRNDPILSERAIDIGAIGRGIIELTGWVHAEDETQHAVTVTRGVPGVDTVVNRLVVRDEEERMDDSARRYESGEAETSPRWEGQGVGTGRPRQGTSADPGRHSDPRAVLEDRWQGKDKAIRAAAEDIDGLAERRDRAESTPGDRTGGAPVAPSGVPKGDHVADPASAEPILREQTGRVTRAD</sequence>
<keyword evidence="5" id="KW-1185">Reference proteome</keyword>
<evidence type="ECO:0000313" key="4">
    <source>
        <dbReference type="EMBL" id="AHG90533.1"/>
    </source>
</evidence>
<dbReference type="PROSITE" id="PS50914">
    <property type="entry name" value="BON"/>
    <property type="match status" value="1"/>
</dbReference>
<name>W0RM67_9BACT</name>
<dbReference type="eggNOG" id="ENOG50343V1">
    <property type="taxonomic scope" value="Bacteria"/>
</dbReference>
<feature type="compositionally biased region" description="Basic and acidic residues" evidence="1">
    <location>
        <begin position="80"/>
        <end position="91"/>
    </location>
</feature>
<dbReference type="InterPro" id="IPR007055">
    <property type="entry name" value="BON_dom"/>
</dbReference>
<feature type="compositionally biased region" description="Basic and acidic residues" evidence="1">
    <location>
        <begin position="217"/>
        <end position="256"/>
    </location>
</feature>
<organism evidence="4 5">
    <name type="scientific">Gemmatirosa kalamazoonensis</name>
    <dbReference type="NCBI Taxonomy" id="861299"/>
    <lineage>
        <taxon>Bacteria</taxon>
        <taxon>Pseudomonadati</taxon>
        <taxon>Gemmatimonadota</taxon>
        <taxon>Gemmatimonadia</taxon>
        <taxon>Gemmatimonadales</taxon>
        <taxon>Gemmatimonadaceae</taxon>
        <taxon>Gemmatirosa</taxon>
    </lineage>
</organism>
<dbReference type="EMBL" id="CP007128">
    <property type="protein sequence ID" value="AHG90533.1"/>
    <property type="molecule type" value="Genomic_DNA"/>
</dbReference>
<dbReference type="InParanoid" id="W0RM67"/>
<dbReference type="Proteomes" id="UP000019151">
    <property type="component" value="Chromosome"/>
</dbReference>
<dbReference type="STRING" id="861299.J421_2996"/>
<feature type="region of interest" description="Disordered" evidence="1">
    <location>
        <begin position="176"/>
        <end position="300"/>
    </location>
</feature>
<feature type="transmembrane region" description="Helical" evidence="2">
    <location>
        <begin position="20"/>
        <end position="39"/>
    </location>
</feature>
<evidence type="ECO:0000313" key="5">
    <source>
        <dbReference type="Proteomes" id="UP000019151"/>
    </source>
</evidence>
<evidence type="ECO:0000259" key="3">
    <source>
        <dbReference type="PROSITE" id="PS50914"/>
    </source>
</evidence>
<feature type="compositionally biased region" description="Basic and acidic residues" evidence="1">
    <location>
        <begin position="176"/>
        <end position="190"/>
    </location>
</feature>
<gene>
    <name evidence="4" type="ORF">J421_2996</name>
</gene>
<keyword evidence="2" id="KW-0472">Membrane</keyword>
<feature type="domain" description="BON" evidence="3">
    <location>
        <begin position="107"/>
        <end position="176"/>
    </location>
</feature>
<evidence type="ECO:0000256" key="2">
    <source>
        <dbReference type="SAM" id="Phobius"/>
    </source>
</evidence>
<feature type="region of interest" description="Disordered" evidence="1">
    <location>
        <begin position="80"/>
        <end position="99"/>
    </location>
</feature>
<protein>
    <submittedName>
        <fullName evidence="4">Transport-associated protein</fullName>
    </submittedName>
</protein>
<dbReference type="AlphaFoldDB" id="W0RM67"/>
<proteinExistence type="predicted"/>
<dbReference type="RefSeq" id="WP_025412003.1">
    <property type="nucleotide sequence ID" value="NZ_CP007128.1"/>
</dbReference>
<feature type="compositionally biased region" description="Basic and acidic residues" evidence="1">
    <location>
        <begin position="288"/>
        <end position="300"/>
    </location>
</feature>
<keyword evidence="2" id="KW-1133">Transmembrane helix</keyword>
<keyword evidence="2" id="KW-0812">Transmembrane</keyword>
<dbReference type="KEGG" id="gba:J421_2996"/>
<dbReference type="HOGENOM" id="CLU_926724_0_0_0"/>